<dbReference type="PANTHER" id="PTHR12231:SF253">
    <property type="entry name" value="DPR-INTERACTING PROTEIN ETA, ISOFORM B-RELATED"/>
    <property type="match status" value="1"/>
</dbReference>
<dbReference type="InterPro" id="IPR013098">
    <property type="entry name" value="Ig_I-set"/>
</dbReference>
<keyword evidence="1" id="KW-0732">Signal</keyword>
<dbReference type="InterPro" id="IPR003598">
    <property type="entry name" value="Ig_sub2"/>
</dbReference>
<evidence type="ECO:0000256" key="5">
    <source>
        <dbReference type="SAM" id="MobiDB-lite"/>
    </source>
</evidence>
<dbReference type="Gene3D" id="2.60.40.10">
    <property type="entry name" value="Immunoglobulins"/>
    <property type="match status" value="2"/>
</dbReference>
<dbReference type="SUPFAM" id="SSF48726">
    <property type="entry name" value="Immunoglobulin"/>
    <property type="match status" value="2"/>
</dbReference>
<keyword evidence="2" id="KW-0677">Repeat</keyword>
<dbReference type="Pfam" id="PF07679">
    <property type="entry name" value="I-set"/>
    <property type="match status" value="2"/>
</dbReference>
<sequence>MNQQQASSNQHTTSTSIQQSTLSSLSHTISSSSSFRYTTLSSSSTNVTKTSSVLFITQRLVDMTIEQGKLLKLLVKSSQSSNEVIWYKNDGFNNTYNETKKLNNNNKYHLITQNKIHILIISNVTVDDAGEYICRIENDLTHARIQMIGADFNIIPQLPPSSINISTLYDVKGFEDELKFIESLPDRIHLYENEQLILLCEINRKPKKVQWFKDDLNMSLERNNSLIIYDIDEISILIINNFIETCSGRYTCYIEDSIKTVFNVEIEDTILPFIDQSLTWMQHINEPVEIIYFKLNKANILLKWFHQNENNILPRYSTQYLSLLDVKKKNLNKYFILLKLLNQTHHFTFIDLKSMMITNSGQNSIIRSLPSIQQKQITEGDTLIIKILFQKPSQWIIRLSDIDLTDFGLYSIEFKEKEFRQDLFILSVKPRSIQRQIITLRKDEFYSNETIAFEDKFQRPLYSKTYRSTWFKNGLPIQSSNRHLIITEGTTQDQSIKYSLRVTDKYQPTVTINVTMPSIVLLNPGDEDSLTSEPVTKKQKHDADYWTRRAVVYQMGSDEYFLQVQVPSASSTLDATTGGQTRPLLGHSNEFEVAQRQWLDTNERHRAAAAVVDDSSSMNIEGDTDQSDYETF</sequence>
<dbReference type="SMART" id="SM00408">
    <property type="entry name" value="IGc2"/>
    <property type="match status" value="2"/>
</dbReference>
<protein>
    <recommendedName>
        <fullName evidence="6">Ig-like domain-containing protein</fullName>
    </recommendedName>
</protein>
<organism evidence="8 9">
    <name type="scientific">Rotaria sordida</name>
    <dbReference type="NCBI Taxonomy" id="392033"/>
    <lineage>
        <taxon>Eukaryota</taxon>
        <taxon>Metazoa</taxon>
        <taxon>Spiralia</taxon>
        <taxon>Gnathifera</taxon>
        <taxon>Rotifera</taxon>
        <taxon>Eurotatoria</taxon>
        <taxon>Bdelloidea</taxon>
        <taxon>Philodinida</taxon>
        <taxon>Philodinidae</taxon>
        <taxon>Rotaria</taxon>
    </lineage>
</organism>
<dbReference type="InterPro" id="IPR036179">
    <property type="entry name" value="Ig-like_dom_sf"/>
</dbReference>
<dbReference type="PANTHER" id="PTHR12231">
    <property type="entry name" value="CTX-RELATED TYPE I TRANSMEMBRANE PROTEIN"/>
    <property type="match status" value="1"/>
</dbReference>
<name>A0A819HHG5_9BILA</name>
<gene>
    <name evidence="8" type="ORF">OTI717_LOCUS23582</name>
    <name evidence="7" type="ORF">RFH988_LOCUS20536</name>
</gene>
<dbReference type="EMBL" id="CAJOAX010004252">
    <property type="protein sequence ID" value="CAF3897037.1"/>
    <property type="molecule type" value="Genomic_DNA"/>
</dbReference>
<dbReference type="PROSITE" id="PS50835">
    <property type="entry name" value="IG_LIKE"/>
    <property type="match status" value="2"/>
</dbReference>
<feature type="region of interest" description="Disordered" evidence="5">
    <location>
        <begin position="613"/>
        <end position="632"/>
    </location>
</feature>
<evidence type="ECO:0000313" key="7">
    <source>
        <dbReference type="EMBL" id="CAF1124552.1"/>
    </source>
</evidence>
<accession>A0A819HHG5</accession>
<feature type="compositionally biased region" description="Acidic residues" evidence="5">
    <location>
        <begin position="622"/>
        <end position="632"/>
    </location>
</feature>
<dbReference type="InterPro" id="IPR007110">
    <property type="entry name" value="Ig-like_dom"/>
</dbReference>
<evidence type="ECO:0000256" key="4">
    <source>
        <dbReference type="ARBA" id="ARBA00023319"/>
    </source>
</evidence>
<dbReference type="AlphaFoldDB" id="A0A819HHG5"/>
<evidence type="ECO:0000256" key="2">
    <source>
        <dbReference type="ARBA" id="ARBA00022737"/>
    </source>
</evidence>
<dbReference type="InterPro" id="IPR013783">
    <property type="entry name" value="Ig-like_fold"/>
</dbReference>
<dbReference type="Proteomes" id="UP000663882">
    <property type="component" value="Unassembled WGS sequence"/>
</dbReference>
<proteinExistence type="predicted"/>
<dbReference type="CDD" id="cd00096">
    <property type="entry name" value="Ig"/>
    <property type="match status" value="2"/>
</dbReference>
<dbReference type="Proteomes" id="UP000663823">
    <property type="component" value="Unassembled WGS sequence"/>
</dbReference>
<dbReference type="EMBL" id="CAJNOO010001265">
    <property type="protein sequence ID" value="CAF1124552.1"/>
    <property type="molecule type" value="Genomic_DNA"/>
</dbReference>
<evidence type="ECO:0000256" key="1">
    <source>
        <dbReference type="ARBA" id="ARBA00022729"/>
    </source>
</evidence>
<comment type="caution">
    <text evidence="8">The sequence shown here is derived from an EMBL/GenBank/DDBJ whole genome shotgun (WGS) entry which is preliminary data.</text>
</comment>
<evidence type="ECO:0000256" key="3">
    <source>
        <dbReference type="ARBA" id="ARBA00023157"/>
    </source>
</evidence>
<evidence type="ECO:0000313" key="8">
    <source>
        <dbReference type="EMBL" id="CAF3897037.1"/>
    </source>
</evidence>
<feature type="domain" description="Ig-like" evidence="6">
    <location>
        <begin position="160"/>
        <end position="262"/>
    </location>
</feature>
<dbReference type="InterPro" id="IPR003599">
    <property type="entry name" value="Ig_sub"/>
</dbReference>
<dbReference type="SMART" id="SM00409">
    <property type="entry name" value="IG"/>
    <property type="match status" value="2"/>
</dbReference>
<dbReference type="InterPro" id="IPR051170">
    <property type="entry name" value="Neural/epithelial_adhesion"/>
</dbReference>
<evidence type="ECO:0000259" key="6">
    <source>
        <dbReference type="PROSITE" id="PS50835"/>
    </source>
</evidence>
<feature type="domain" description="Ig-like" evidence="6">
    <location>
        <begin position="51"/>
        <end position="146"/>
    </location>
</feature>
<evidence type="ECO:0000313" key="9">
    <source>
        <dbReference type="Proteomes" id="UP000663823"/>
    </source>
</evidence>
<reference evidence="8" key="1">
    <citation type="submission" date="2021-02" db="EMBL/GenBank/DDBJ databases">
        <authorList>
            <person name="Nowell W R."/>
        </authorList>
    </citation>
    <scope>NUCLEOTIDE SEQUENCE</scope>
</reference>
<keyword evidence="4" id="KW-0393">Immunoglobulin domain</keyword>
<keyword evidence="3" id="KW-1015">Disulfide bond</keyword>